<dbReference type="Gene3D" id="1.25.10.10">
    <property type="entry name" value="Leucine-rich Repeat Variant"/>
    <property type="match status" value="1"/>
</dbReference>
<dbReference type="InterPro" id="IPR000225">
    <property type="entry name" value="Armadillo"/>
</dbReference>
<comment type="caution">
    <text evidence="2">The sequence shown here is derived from an EMBL/GenBank/DDBJ whole genome shotgun (WGS) entry which is preliminary data.</text>
</comment>
<evidence type="ECO:0000313" key="2">
    <source>
        <dbReference type="EMBL" id="KAK8948117.1"/>
    </source>
</evidence>
<dbReference type="EMBL" id="JBBWWR010000016">
    <property type="protein sequence ID" value="KAK8948117.1"/>
    <property type="molecule type" value="Genomic_DNA"/>
</dbReference>
<dbReference type="SUPFAM" id="SSF48371">
    <property type="entry name" value="ARM repeat"/>
    <property type="match status" value="1"/>
</dbReference>
<keyword evidence="3" id="KW-1185">Reference proteome</keyword>
<gene>
    <name evidence="2" type="primary">PUB15</name>
    <name evidence="2" type="ORF">KSP40_PGU020663</name>
</gene>
<dbReference type="Pfam" id="PF00514">
    <property type="entry name" value="Arm"/>
    <property type="match status" value="1"/>
</dbReference>
<organism evidence="2 3">
    <name type="scientific">Platanthera guangdongensis</name>
    <dbReference type="NCBI Taxonomy" id="2320717"/>
    <lineage>
        <taxon>Eukaryota</taxon>
        <taxon>Viridiplantae</taxon>
        <taxon>Streptophyta</taxon>
        <taxon>Embryophyta</taxon>
        <taxon>Tracheophyta</taxon>
        <taxon>Spermatophyta</taxon>
        <taxon>Magnoliopsida</taxon>
        <taxon>Liliopsida</taxon>
        <taxon>Asparagales</taxon>
        <taxon>Orchidaceae</taxon>
        <taxon>Orchidoideae</taxon>
        <taxon>Orchideae</taxon>
        <taxon>Orchidinae</taxon>
        <taxon>Platanthera</taxon>
    </lineage>
</organism>
<dbReference type="Proteomes" id="UP001412067">
    <property type="component" value="Unassembled WGS sequence"/>
</dbReference>
<protein>
    <submittedName>
        <fullName evidence="2">U-box domain-containing protein 15</fullName>
    </submittedName>
</protein>
<accession>A0ABR2LRG1</accession>
<evidence type="ECO:0000313" key="3">
    <source>
        <dbReference type="Proteomes" id="UP001412067"/>
    </source>
</evidence>
<keyword evidence="1" id="KW-0833">Ubl conjugation pathway</keyword>
<name>A0ABR2LRG1_9ASPA</name>
<dbReference type="InterPro" id="IPR011989">
    <property type="entry name" value="ARM-like"/>
</dbReference>
<dbReference type="PANTHER" id="PTHR23315">
    <property type="entry name" value="U BOX DOMAIN-CONTAINING"/>
    <property type="match status" value="1"/>
</dbReference>
<sequence>MEIRLLAKNNPENRLKITHAGAVRSLISLLSHPDTVLQENNVTAILHLSLCEENKHMTTVVGCIKPLVRVLKNNTTSARENAA</sequence>
<dbReference type="PANTHER" id="PTHR23315:SF64">
    <property type="entry name" value="ARM REPEAT SUPERFAMILY PROTEIN"/>
    <property type="match status" value="1"/>
</dbReference>
<evidence type="ECO:0000256" key="1">
    <source>
        <dbReference type="ARBA" id="ARBA00022786"/>
    </source>
</evidence>
<reference evidence="2 3" key="1">
    <citation type="journal article" date="2022" name="Nat. Plants">
        <title>Genomes of leafy and leafless Platanthera orchids illuminate the evolution of mycoheterotrophy.</title>
        <authorList>
            <person name="Li M.H."/>
            <person name="Liu K.W."/>
            <person name="Li Z."/>
            <person name="Lu H.C."/>
            <person name="Ye Q.L."/>
            <person name="Zhang D."/>
            <person name="Wang J.Y."/>
            <person name="Li Y.F."/>
            <person name="Zhong Z.M."/>
            <person name="Liu X."/>
            <person name="Yu X."/>
            <person name="Liu D.K."/>
            <person name="Tu X.D."/>
            <person name="Liu B."/>
            <person name="Hao Y."/>
            <person name="Liao X.Y."/>
            <person name="Jiang Y.T."/>
            <person name="Sun W.H."/>
            <person name="Chen J."/>
            <person name="Chen Y.Q."/>
            <person name="Ai Y."/>
            <person name="Zhai J.W."/>
            <person name="Wu S.S."/>
            <person name="Zhou Z."/>
            <person name="Hsiao Y.Y."/>
            <person name="Wu W.L."/>
            <person name="Chen Y.Y."/>
            <person name="Lin Y.F."/>
            <person name="Hsu J.L."/>
            <person name="Li C.Y."/>
            <person name="Wang Z.W."/>
            <person name="Zhao X."/>
            <person name="Zhong W.Y."/>
            <person name="Ma X.K."/>
            <person name="Ma L."/>
            <person name="Huang J."/>
            <person name="Chen G.Z."/>
            <person name="Huang M.Z."/>
            <person name="Huang L."/>
            <person name="Peng D.H."/>
            <person name="Luo Y.B."/>
            <person name="Zou S.Q."/>
            <person name="Chen S.P."/>
            <person name="Lan S."/>
            <person name="Tsai W.C."/>
            <person name="Van de Peer Y."/>
            <person name="Liu Z.J."/>
        </authorList>
    </citation>
    <scope>NUCLEOTIDE SEQUENCE [LARGE SCALE GENOMIC DNA]</scope>
    <source>
        <strain evidence="2">Lor288</strain>
    </source>
</reference>
<dbReference type="InterPro" id="IPR016024">
    <property type="entry name" value="ARM-type_fold"/>
</dbReference>
<proteinExistence type="predicted"/>